<feature type="region of interest" description="Disordered" evidence="1">
    <location>
        <begin position="548"/>
        <end position="587"/>
    </location>
</feature>
<dbReference type="EMBL" id="CAJNDS010002638">
    <property type="protein sequence ID" value="CAE7553722.1"/>
    <property type="molecule type" value="Genomic_DNA"/>
</dbReference>
<feature type="transmembrane region" description="Helical" evidence="2">
    <location>
        <begin position="278"/>
        <end position="300"/>
    </location>
</feature>
<reference evidence="3" key="1">
    <citation type="submission" date="2021-02" db="EMBL/GenBank/DDBJ databases">
        <authorList>
            <person name="Dougan E. K."/>
            <person name="Rhodes N."/>
            <person name="Thang M."/>
            <person name="Chan C."/>
        </authorList>
    </citation>
    <scope>NUCLEOTIDE SEQUENCE</scope>
</reference>
<evidence type="ECO:0000313" key="3">
    <source>
        <dbReference type="EMBL" id="CAE7553722.1"/>
    </source>
</evidence>
<gene>
    <name evidence="3" type="ORF">SNAT2548_LOCUS31099</name>
</gene>
<sequence>MANLERMLDEAMAKCGAKSCSLATTSTPVYEVKRDSEFALKDFVKHACRPVDHAKSCTLVLDAHYNIPELGIISALCERLQDQDYSVLPPHLQPAEAMPSGTTVSYIINNSEDGVLDILRVMSFTGKVPTKQARAYCTGSAVVPAFRQGPWTWVKAVHYLMDMLPGHHVVWWRLSQAQGGQGIQRSSSSQQQWCPEDEELLAGVEYINKKAPDQDDENQQYVWILRQIRPDSGTPIAGWPKSEVKLMAQNKSRAAGGASSSRFFPFTTMSLKPFMHAFLLPMVFPLMLSYGIITVGWPGVGKTPFLIVLSLALGRYHINKNGHAHIRPGWRRAKAMDNFRHKCGQSHEGIILDDPTIEKIEASDLKSWLTSEEDQNCTGRYNDVKLARNGLRALASNDLEESDEPPPDRLSTSITAAEFMKLTRKLFQAYKEADVLAILKRSIVFVFGKHAVYLRLPDQDLGAPVHRILVSQLHADLFCERDKEFYAKYKIGVEELPPTFEEDVKCEQALILHGLADLAHAGRPSTYIKSINTKIADKLQDISRETNTTWLPSSQSSDEDAAPKHTGPVVPHAAPPPGTPRRRLGDFVYPTPTRRVRMKSCNAAAQSSVPQPEEEAAQSSVPQPDKATDSFSGEEDVAKRPGASFVAKKGKLRATQKRPASIKSKTYKAIPYVKDPSALPGRGLRGDQTKWCRSYPDIIKASNKSLIDMLVKDKILPKWQGSRCPHCHKGTLSGLVRKPNTKEDTWKHRCNHKGCQRYLSPHHLHPVFVDAGGPASTDLQTQASVLLLKLIGVSAASIHKITHVNHKAIQDLEGKLADVRRRFVEVKQKDIKLGDCRSWQDVEGDEATFTKTNEKHGDQTKPIRWEQWLGLVQRGRPDTLILERLNPPKTVKRAPGPGAVRRVEWRPLAEKHLKGRAVIFHTDSAKSYKLKVDRVVHDRVVHAKKRVLVNGKYVWKAPTYVKVVEHRVPGRIKPLRTKAGTQIIDRAWRFLKERISLNQHTRAGSLVMRNKIRSAQYAYWTRGTDLWLETGKLFTWAMREIVQPR</sequence>
<proteinExistence type="predicted"/>
<protein>
    <submittedName>
        <fullName evidence="3">Uncharacterized protein</fullName>
    </submittedName>
</protein>
<comment type="caution">
    <text evidence="3">The sequence shown here is derived from an EMBL/GenBank/DDBJ whole genome shotgun (WGS) entry which is preliminary data.</text>
</comment>
<accession>A0A812TVR5</accession>
<keyword evidence="2" id="KW-0472">Membrane</keyword>
<name>A0A812TVR5_9DINO</name>
<dbReference type="OrthoDB" id="443812at2759"/>
<evidence type="ECO:0000256" key="2">
    <source>
        <dbReference type="SAM" id="Phobius"/>
    </source>
</evidence>
<organism evidence="3 4">
    <name type="scientific">Symbiodinium natans</name>
    <dbReference type="NCBI Taxonomy" id="878477"/>
    <lineage>
        <taxon>Eukaryota</taxon>
        <taxon>Sar</taxon>
        <taxon>Alveolata</taxon>
        <taxon>Dinophyceae</taxon>
        <taxon>Suessiales</taxon>
        <taxon>Symbiodiniaceae</taxon>
        <taxon>Symbiodinium</taxon>
    </lineage>
</organism>
<keyword evidence="4" id="KW-1185">Reference proteome</keyword>
<evidence type="ECO:0000256" key="1">
    <source>
        <dbReference type="SAM" id="MobiDB-lite"/>
    </source>
</evidence>
<keyword evidence="2" id="KW-0812">Transmembrane</keyword>
<evidence type="ECO:0000313" key="4">
    <source>
        <dbReference type="Proteomes" id="UP000604046"/>
    </source>
</evidence>
<feature type="region of interest" description="Disordered" evidence="1">
    <location>
        <begin position="600"/>
        <end position="659"/>
    </location>
</feature>
<dbReference type="Proteomes" id="UP000604046">
    <property type="component" value="Unassembled WGS sequence"/>
</dbReference>
<keyword evidence="2" id="KW-1133">Transmembrane helix</keyword>
<dbReference type="AlphaFoldDB" id="A0A812TVR5"/>